<accession>A0A7E4ZZI9</accession>
<dbReference type="GO" id="GO:0008107">
    <property type="term" value="F:galactoside 2-alpha-L-fucosyltransferase activity"/>
    <property type="evidence" value="ECO:0007669"/>
    <property type="project" value="InterPro"/>
</dbReference>
<evidence type="ECO:0000256" key="2">
    <source>
        <dbReference type="ARBA" id="ARBA00022679"/>
    </source>
</evidence>
<dbReference type="InterPro" id="IPR052501">
    <property type="entry name" value="Alpha-1-2_FucT"/>
</dbReference>
<dbReference type="PANTHER" id="PTHR22898">
    <property type="entry name" value="UNCHARACTERIZED GLYCOSOL TRANSFERASE-RELATED"/>
    <property type="match status" value="1"/>
</dbReference>
<dbReference type="PANTHER" id="PTHR22898:SF3">
    <property type="entry name" value="ALPHA-1,2-FUCOSYLTRANSFERASE-RELATED"/>
    <property type="match status" value="1"/>
</dbReference>
<protein>
    <submittedName>
        <fullName evidence="5">L-Fucosyltransferase</fullName>
    </submittedName>
</protein>
<name>A0A7E4ZZI9_PANRE</name>
<dbReference type="Proteomes" id="UP000492821">
    <property type="component" value="Unassembled WGS sequence"/>
</dbReference>
<reference evidence="4" key="1">
    <citation type="journal article" date="2013" name="Genetics">
        <title>The draft genome and transcriptome of Panagrellus redivivus are shaped by the harsh demands of a free-living lifestyle.</title>
        <authorList>
            <person name="Srinivasan J."/>
            <person name="Dillman A.R."/>
            <person name="Macchietto M.G."/>
            <person name="Heikkinen L."/>
            <person name="Lakso M."/>
            <person name="Fracchia K.M."/>
            <person name="Antoshechkin I."/>
            <person name="Mortazavi A."/>
            <person name="Wong G."/>
            <person name="Sternberg P.W."/>
        </authorList>
    </citation>
    <scope>NUCLEOTIDE SEQUENCE [LARGE SCALE GENOMIC DNA]</scope>
    <source>
        <strain evidence="4">MT8872</strain>
    </source>
</reference>
<evidence type="ECO:0000313" key="5">
    <source>
        <dbReference type="WBParaSite" id="Pan_g5437.t1"/>
    </source>
</evidence>
<keyword evidence="2" id="KW-0808">Transferase</keyword>
<evidence type="ECO:0000313" key="4">
    <source>
        <dbReference type="Proteomes" id="UP000492821"/>
    </source>
</evidence>
<dbReference type="AlphaFoldDB" id="A0A7E4ZZI9"/>
<reference evidence="5" key="2">
    <citation type="submission" date="2020-10" db="UniProtKB">
        <authorList>
            <consortium name="WormBaseParasite"/>
        </authorList>
    </citation>
    <scope>IDENTIFICATION</scope>
</reference>
<sequence>MSESTTIVSVKFVLRYAVVIVVLLTLGGILVLFNNDRIVNSDMLGYFIAESSAVSMKTAKSTNSNRFIQLHISDAVGLGNQMYRLASLYGIGRIVNRKPSLNSAVTFNQILAKELRILFPKLFDTVTFNTIANESVTHTAFGSDCCTYADPKIIHETNTTWLIMDGNYYQSYKYFNAFKEEILAMFEFGPKINAAVRTYVSQLFGFDKFHKLCVHIRRGDFLGHQHLESRTDFIVPAVSRVFEFLHNESHFNDLSLVFIGVEANFWNALNVTHNFKPYFNNIYMAKLASRGEDLAFGSTYCDSLLISASGSTFAWWMAYLGKPTMAVFYNGQVNKHRNHSKDYHDYDMFPPEWHKLELNRTTRKVRFEKQWNFELFKQWY</sequence>
<organism evidence="4 5">
    <name type="scientific">Panagrellus redivivus</name>
    <name type="common">Microworm</name>
    <dbReference type="NCBI Taxonomy" id="6233"/>
    <lineage>
        <taxon>Eukaryota</taxon>
        <taxon>Metazoa</taxon>
        <taxon>Ecdysozoa</taxon>
        <taxon>Nematoda</taxon>
        <taxon>Chromadorea</taxon>
        <taxon>Rhabditida</taxon>
        <taxon>Tylenchina</taxon>
        <taxon>Panagrolaimomorpha</taxon>
        <taxon>Panagrolaimoidea</taxon>
        <taxon>Panagrolaimidae</taxon>
        <taxon>Panagrellus</taxon>
    </lineage>
</organism>
<evidence type="ECO:0000256" key="3">
    <source>
        <dbReference type="SAM" id="Phobius"/>
    </source>
</evidence>
<dbReference type="WBParaSite" id="Pan_g5437.t1">
    <property type="protein sequence ID" value="Pan_g5437.t1"/>
    <property type="gene ID" value="Pan_g5437"/>
</dbReference>
<keyword evidence="3" id="KW-0812">Transmembrane</keyword>
<dbReference type="GO" id="GO:0005975">
    <property type="term" value="P:carbohydrate metabolic process"/>
    <property type="evidence" value="ECO:0007669"/>
    <property type="project" value="InterPro"/>
</dbReference>
<keyword evidence="4" id="KW-1185">Reference proteome</keyword>
<dbReference type="Pfam" id="PF01531">
    <property type="entry name" value="Glyco_transf_11"/>
    <property type="match status" value="1"/>
</dbReference>
<proteinExistence type="predicted"/>
<dbReference type="InterPro" id="IPR002516">
    <property type="entry name" value="Glyco_trans_11"/>
</dbReference>
<keyword evidence="1" id="KW-0328">Glycosyltransferase</keyword>
<evidence type="ECO:0000256" key="1">
    <source>
        <dbReference type="ARBA" id="ARBA00022676"/>
    </source>
</evidence>
<feature type="transmembrane region" description="Helical" evidence="3">
    <location>
        <begin position="12"/>
        <end position="33"/>
    </location>
</feature>
<keyword evidence="3" id="KW-1133">Transmembrane helix</keyword>
<keyword evidence="3" id="KW-0472">Membrane</keyword>
<dbReference type="GO" id="GO:0016020">
    <property type="term" value="C:membrane"/>
    <property type="evidence" value="ECO:0007669"/>
    <property type="project" value="InterPro"/>
</dbReference>